<organism evidence="2 4">
    <name type="scientific">Armillaria solidipes</name>
    <dbReference type="NCBI Taxonomy" id="1076256"/>
    <lineage>
        <taxon>Eukaryota</taxon>
        <taxon>Fungi</taxon>
        <taxon>Dikarya</taxon>
        <taxon>Basidiomycota</taxon>
        <taxon>Agaricomycotina</taxon>
        <taxon>Agaricomycetes</taxon>
        <taxon>Agaricomycetidae</taxon>
        <taxon>Agaricales</taxon>
        <taxon>Marasmiineae</taxon>
        <taxon>Physalacriaceae</taxon>
        <taxon>Armillaria</taxon>
    </lineage>
</organism>
<accession>A0A2H3B1R4</accession>
<dbReference type="AlphaFoldDB" id="A0A2H3B1R4"/>
<dbReference type="Gene3D" id="3.40.50.300">
    <property type="entry name" value="P-loop containing nucleotide triphosphate hydrolases"/>
    <property type="match status" value="1"/>
</dbReference>
<evidence type="ECO:0008006" key="5">
    <source>
        <dbReference type="Google" id="ProtNLM"/>
    </source>
</evidence>
<dbReference type="EMBL" id="KZ293494">
    <property type="protein sequence ID" value="PBK59938.1"/>
    <property type="molecule type" value="Genomic_DNA"/>
</dbReference>
<feature type="region of interest" description="Disordered" evidence="1">
    <location>
        <begin position="102"/>
        <end position="132"/>
    </location>
</feature>
<keyword evidence="4" id="KW-1185">Reference proteome</keyword>
<reference evidence="2" key="2">
    <citation type="journal article" date="2017" name="Nat. Ecol. Evol.">
        <title>Lineage-specific genetic innovations streamline the genomes of Armillaria species to pathogenesis.</title>
        <authorList>
            <consortium name="DOE Joint Genome Institute"/>
            <person name="Sipos G."/>
            <person name="Prasanna A.N."/>
            <person name="Walter M.C."/>
            <person name="O'Connor E."/>
            <person name="Balint B."/>
            <person name="Krizsan K."/>
            <person name="Kiss B."/>
            <person name="Hess J."/>
            <person name="Varga T."/>
            <person name="Slot J."/>
            <person name="Riley R."/>
            <person name="Boka B."/>
            <person name="Rigling D."/>
            <person name="Barry K."/>
            <person name="Lee J."/>
            <person name="Mihaltcheva S."/>
            <person name="LaButti K."/>
            <person name="Lipzen A."/>
            <person name="Waldron R."/>
            <person name="Moloney N.M."/>
            <person name="Sperisen C."/>
            <person name="Kredics L."/>
            <person name="Vagvolgyi C."/>
            <person name="Patrignani A."/>
            <person name="Fitzpatrick D."/>
            <person name="Nagy I."/>
            <person name="Doyle S."/>
            <person name="Anderson J."/>
            <person name="Grigoriev I.V."/>
            <person name="Guldener U."/>
            <person name="Munsterkotter M."/>
            <person name="Nagy L.G."/>
        </authorList>
    </citation>
    <scope>NUCLEOTIDE SEQUENCE [LARGE SCALE GENOMIC DNA]</scope>
    <source>
        <strain evidence="2">28-4</strain>
    </source>
</reference>
<evidence type="ECO:0000256" key="1">
    <source>
        <dbReference type="SAM" id="MobiDB-lite"/>
    </source>
</evidence>
<dbReference type="STRING" id="1076256.A0A2H3B1R4"/>
<reference evidence="4" key="1">
    <citation type="journal article" date="2017" name="Nat. Ecol. Evol.">
        <title>Genome expansion and lineage-specific genetic innovations in the forest pathogenic fungi Armillaria.</title>
        <authorList>
            <person name="Sipos G."/>
            <person name="Prasanna A.N."/>
            <person name="Walter M.C."/>
            <person name="O'Connor E."/>
            <person name="Balint B."/>
            <person name="Krizsan K."/>
            <person name="Kiss B."/>
            <person name="Hess J."/>
            <person name="Varga T."/>
            <person name="Slot J."/>
            <person name="Riley R."/>
            <person name="Boka B."/>
            <person name="Rigling D."/>
            <person name="Barry K."/>
            <person name="Lee J."/>
            <person name="Mihaltcheva S."/>
            <person name="LaButti K."/>
            <person name="Lipzen A."/>
            <person name="Waldron R."/>
            <person name="Moloney N.M."/>
            <person name="Sperisen C."/>
            <person name="Kredics L."/>
            <person name="Vagvoelgyi C."/>
            <person name="Patrignani A."/>
            <person name="Fitzpatrick D."/>
            <person name="Nagy I."/>
            <person name="Doyle S."/>
            <person name="Anderson J.B."/>
            <person name="Grigoriev I.V."/>
            <person name="Gueldener U."/>
            <person name="Muensterkoetter M."/>
            <person name="Nagy L.G."/>
        </authorList>
    </citation>
    <scope>NUCLEOTIDE SEQUENCE [LARGE SCALE GENOMIC DNA]</scope>
    <source>
        <strain evidence="4">28-4</strain>
    </source>
</reference>
<dbReference type="InterPro" id="IPR027417">
    <property type="entry name" value="P-loop_NTPase"/>
</dbReference>
<gene>
    <name evidence="3" type="ORF">ARMSODRAFT_1021585</name>
    <name evidence="2" type="ORF">ARMSODRAFT_1026959</name>
</gene>
<dbReference type="Proteomes" id="UP000218334">
    <property type="component" value="Unassembled WGS sequence"/>
</dbReference>
<evidence type="ECO:0000313" key="3">
    <source>
        <dbReference type="EMBL" id="PBK66395.1"/>
    </source>
</evidence>
<sequence>MAYFDKNAPWKEFLNRIRFGIPALVHDISRLLVKLIENYIPTLKQSVDDILARSSYQPDESGTNIETPTTDGDDGHALLVHLPRNRKHRIYTLMTFAPPCFPSVPPSTENANPPLATQNDAQHQNLYQSKWI</sequence>
<name>A0A2H3B1R4_9AGAR</name>
<protein>
    <recommendedName>
        <fullName evidence="5">Dynamin stalk domain-containing protein</fullName>
    </recommendedName>
</protein>
<proteinExistence type="predicted"/>
<evidence type="ECO:0000313" key="4">
    <source>
        <dbReference type="Proteomes" id="UP000218334"/>
    </source>
</evidence>
<evidence type="ECO:0000313" key="2">
    <source>
        <dbReference type="EMBL" id="PBK59938.1"/>
    </source>
</evidence>
<dbReference type="EMBL" id="KZ293441">
    <property type="protein sequence ID" value="PBK66395.1"/>
    <property type="molecule type" value="Genomic_DNA"/>
</dbReference>
<feature type="compositionally biased region" description="Polar residues" evidence="1">
    <location>
        <begin position="106"/>
        <end position="132"/>
    </location>
</feature>